<dbReference type="InterPro" id="IPR051013">
    <property type="entry name" value="MBL_superfamily_lactonases"/>
</dbReference>
<keyword evidence="5" id="KW-0862">Zinc</keyword>
<comment type="similarity">
    <text evidence="2">Belongs to the metallo-beta-lactamase superfamily.</text>
</comment>
<feature type="domain" description="Metallo-beta-lactamase" evidence="6">
    <location>
        <begin position="34"/>
        <end position="256"/>
    </location>
</feature>
<evidence type="ECO:0000256" key="2">
    <source>
        <dbReference type="ARBA" id="ARBA00007749"/>
    </source>
</evidence>
<dbReference type="SUPFAM" id="SSF56281">
    <property type="entry name" value="Metallo-hydrolase/oxidoreductase"/>
    <property type="match status" value="1"/>
</dbReference>
<dbReference type="AlphaFoldDB" id="A0AA35RE76"/>
<name>A0AA35RE76_GEOBA</name>
<evidence type="ECO:0000256" key="3">
    <source>
        <dbReference type="ARBA" id="ARBA00022723"/>
    </source>
</evidence>
<dbReference type="PANTHER" id="PTHR42978">
    <property type="entry name" value="QUORUM-QUENCHING LACTONASE YTNP-RELATED-RELATED"/>
    <property type="match status" value="1"/>
</dbReference>
<dbReference type="Proteomes" id="UP001174909">
    <property type="component" value="Unassembled WGS sequence"/>
</dbReference>
<dbReference type="Pfam" id="PF00753">
    <property type="entry name" value="Lactamase_B"/>
    <property type="match status" value="1"/>
</dbReference>
<evidence type="ECO:0000256" key="4">
    <source>
        <dbReference type="ARBA" id="ARBA00022801"/>
    </source>
</evidence>
<keyword evidence="4" id="KW-0378">Hydrolase</keyword>
<evidence type="ECO:0000256" key="1">
    <source>
        <dbReference type="ARBA" id="ARBA00001947"/>
    </source>
</evidence>
<evidence type="ECO:0000259" key="6">
    <source>
        <dbReference type="SMART" id="SM00849"/>
    </source>
</evidence>
<dbReference type="CDD" id="cd07729">
    <property type="entry name" value="AHL_lactonase_MBL-fold"/>
    <property type="match status" value="1"/>
</dbReference>
<keyword evidence="3" id="KW-0479">Metal-binding</keyword>
<reference evidence="7" key="1">
    <citation type="submission" date="2023-03" db="EMBL/GenBank/DDBJ databases">
        <authorList>
            <person name="Steffen K."/>
            <person name="Cardenas P."/>
        </authorList>
    </citation>
    <scope>NUCLEOTIDE SEQUENCE</scope>
</reference>
<sequence length="272" mass="30329">MKETRVYILDGGTLVIDGFHIYWNRGPAGEVRFPVYSVLIDHADGLYLFDTGFDCDHVNAVLPFEKPVQSEKQTLLGALALAGYRPQDIDYVVNSHYHFDHCGGNRHLREACTVCHALEFAQCKAPAPFEMLGYSDMSFHADLYRERLAQEGRAVPDDPESDIWTPRVELVSGDQEIAKGVHLIETPGHTAGHYSLLVELAGRRPMLFTADAAYTRKGLEQEIIPSFHLDPVKAVASMKRLKDVAVERDAEIFVGHDGEDFAGYATAPAYYS</sequence>
<evidence type="ECO:0000313" key="7">
    <source>
        <dbReference type="EMBL" id="CAI8009574.1"/>
    </source>
</evidence>
<accession>A0AA35RE76</accession>
<proteinExistence type="inferred from homology"/>
<organism evidence="7 8">
    <name type="scientific">Geodia barretti</name>
    <name type="common">Barrett's horny sponge</name>
    <dbReference type="NCBI Taxonomy" id="519541"/>
    <lineage>
        <taxon>Eukaryota</taxon>
        <taxon>Metazoa</taxon>
        <taxon>Porifera</taxon>
        <taxon>Demospongiae</taxon>
        <taxon>Heteroscleromorpha</taxon>
        <taxon>Tetractinellida</taxon>
        <taxon>Astrophorina</taxon>
        <taxon>Geodiidae</taxon>
        <taxon>Geodia</taxon>
    </lineage>
</organism>
<dbReference type="GO" id="GO:0016787">
    <property type="term" value="F:hydrolase activity"/>
    <property type="evidence" value="ECO:0007669"/>
    <property type="project" value="UniProtKB-KW"/>
</dbReference>
<dbReference type="PANTHER" id="PTHR42978:SF2">
    <property type="entry name" value="102 KBASES UNSTABLE REGION: FROM 1 TO 119443"/>
    <property type="match status" value="1"/>
</dbReference>
<comment type="cofactor">
    <cofactor evidence="1">
        <name>Zn(2+)</name>
        <dbReference type="ChEBI" id="CHEBI:29105"/>
    </cofactor>
</comment>
<protein>
    <submittedName>
        <fullName evidence="7">4-pyridoxolactonase</fullName>
    </submittedName>
</protein>
<gene>
    <name evidence="7" type="ORF">GBAR_LOCUS6407</name>
</gene>
<evidence type="ECO:0000256" key="5">
    <source>
        <dbReference type="ARBA" id="ARBA00022833"/>
    </source>
</evidence>
<keyword evidence="8" id="KW-1185">Reference proteome</keyword>
<dbReference type="InterPro" id="IPR001279">
    <property type="entry name" value="Metallo-B-lactamas"/>
</dbReference>
<dbReference type="SMART" id="SM00849">
    <property type="entry name" value="Lactamase_B"/>
    <property type="match status" value="1"/>
</dbReference>
<comment type="caution">
    <text evidence="7">The sequence shown here is derived from an EMBL/GenBank/DDBJ whole genome shotgun (WGS) entry which is preliminary data.</text>
</comment>
<dbReference type="Gene3D" id="3.60.15.10">
    <property type="entry name" value="Ribonuclease Z/Hydroxyacylglutathione hydrolase-like"/>
    <property type="match status" value="1"/>
</dbReference>
<dbReference type="GO" id="GO:0046872">
    <property type="term" value="F:metal ion binding"/>
    <property type="evidence" value="ECO:0007669"/>
    <property type="project" value="UniProtKB-KW"/>
</dbReference>
<evidence type="ECO:0000313" key="8">
    <source>
        <dbReference type="Proteomes" id="UP001174909"/>
    </source>
</evidence>
<dbReference type="EMBL" id="CASHTH010000973">
    <property type="protein sequence ID" value="CAI8009574.1"/>
    <property type="molecule type" value="Genomic_DNA"/>
</dbReference>
<dbReference type="InterPro" id="IPR036866">
    <property type="entry name" value="RibonucZ/Hydroxyglut_hydro"/>
</dbReference>